<keyword evidence="3" id="KW-1185">Reference proteome</keyword>
<evidence type="ECO:0000313" key="2">
    <source>
        <dbReference type="EMBL" id="QGU01040.1"/>
    </source>
</evidence>
<dbReference type="AlphaFoldDB" id="A0A6B8VUU0"/>
<dbReference type="RefSeq" id="WP_156191478.1">
    <property type="nucleotide sequence ID" value="NZ_CP046452.1"/>
</dbReference>
<proteinExistence type="predicted"/>
<organism evidence="2 3">
    <name type="scientific">Corynebacterium kalinowskii</name>
    <dbReference type="NCBI Taxonomy" id="2675216"/>
    <lineage>
        <taxon>Bacteria</taxon>
        <taxon>Bacillati</taxon>
        <taxon>Actinomycetota</taxon>
        <taxon>Actinomycetes</taxon>
        <taxon>Mycobacteriales</taxon>
        <taxon>Corynebacteriaceae</taxon>
        <taxon>Corynebacterium</taxon>
    </lineage>
</organism>
<reference evidence="3" key="1">
    <citation type="submission" date="2019-11" db="EMBL/GenBank/DDBJ databases">
        <title>Complete genome sequence of Corynebacterium kalinowskii 1959, a novel Corynebacterium species isolated from soil of a small paddock in Vilsendorf, Germany.</title>
        <authorList>
            <person name="Schaffert L."/>
            <person name="Ruwe M."/>
            <person name="Milse J."/>
            <person name="Hanuschka K."/>
            <person name="Ortseifen V."/>
            <person name="Droste J."/>
            <person name="Brandt D."/>
            <person name="Schlueter L."/>
            <person name="Kutter Y."/>
            <person name="Vinke S."/>
            <person name="Viehoefer P."/>
            <person name="Jacob L."/>
            <person name="Luebke N.-C."/>
            <person name="Schulte-Berndt E."/>
            <person name="Hain C."/>
            <person name="Linder M."/>
            <person name="Schmidt P."/>
            <person name="Wollenschlaeger L."/>
            <person name="Luttermann T."/>
            <person name="Thieme E."/>
            <person name="Hassa J."/>
            <person name="Haak M."/>
            <person name="Wittchen M."/>
            <person name="Mentz A."/>
            <person name="Persicke M."/>
            <person name="Busche T."/>
            <person name="Ruckert C."/>
        </authorList>
    </citation>
    <scope>NUCLEOTIDE SEQUENCE [LARGE SCALE GENOMIC DNA]</scope>
    <source>
        <strain evidence="3">1959</strain>
    </source>
</reference>
<protein>
    <recommendedName>
        <fullName evidence="1">YprB ribonuclease H-like domain-containing protein</fullName>
    </recommendedName>
</protein>
<dbReference type="Pfam" id="PF13482">
    <property type="entry name" value="RNase_H_2"/>
    <property type="match status" value="1"/>
</dbReference>
<name>A0A6B8VUU0_9CORY</name>
<dbReference type="NCBIfam" id="TIGR03491">
    <property type="entry name" value="TM0106 family RecB-like putative nuclease"/>
    <property type="match status" value="1"/>
</dbReference>
<dbReference type="InterPro" id="IPR019993">
    <property type="entry name" value="RecB_nuclease_TM0106_put"/>
</dbReference>
<dbReference type="InterPro" id="IPR038720">
    <property type="entry name" value="YprB_RNase_H-like_dom"/>
</dbReference>
<dbReference type="KEGG" id="ckw:CKALI_00695"/>
<evidence type="ECO:0000259" key="1">
    <source>
        <dbReference type="Pfam" id="PF13482"/>
    </source>
</evidence>
<gene>
    <name evidence="2" type="ORF">CKALI_00695</name>
</gene>
<evidence type="ECO:0000313" key="3">
    <source>
        <dbReference type="Proteomes" id="UP000427071"/>
    </source>
</evidence>
<feature type="domain" description="YprB ribonuclease H-like" evidence="1">
    <location>
        <begin position="290"/>
        <end position="463"/>
    </location>
</feature>
<sequence length="473" mass="51364">MTHPSDLVGCRFRAVQHAAHPEIGPSEAGQARAQRIDAAIAAVYALLPQSRSIGDRTYFNRVSAAHSYFETLEAIAAGDTLITDAMLEWGDFEIEVDILVAFDGGYLPIMISNHRAARVAPGRATPYLAVPRLGLGGVLTGEFKIRHHALDTYRLALAGRALSEMDLSCGYGATIGQDRTRAFLEPLAPLDEALDRALVVPTPTGPRRVKECDSCRFWSLCSSALEAADDISLLLPGDRANPYRDKGITTVQGLIDADLGEVSLLASAFRSGHIVVPRGALHAPRFDVELFIDLEAYLDQGVYLWGVYDGSAYHAFTAWSLSSESDAFFDFWSFVTSARSEALASGKTFGAFCYSNHGENHWLRRSVARFGTPELAAEVEEFIGSDYWIDVFRLVKSQLIGPFGLGLKVVAPAAGYSYGGDIDGESSVNLFLEAAAGSDVAREELLRYNEDDCRATEAVRTWLETSAGFGNAN</sequence>
<dbReference type="EMBL" id="CP046452">
    <property type="protein sequence ID" value="QGU01040.1"/>
    <property type="molecule type" value="Genomic_DNA"/>
</dbReference>
<dbReference type="Proteomes" id="UP000427071">
    <property type="component" value="Chromosome"/>
</dbReference>
<accession>A0A6B8VUU0</accession>